<name>A0A4Z2F0R4_9TELE</name>
<gene>
    <name evidence="1" type="ORF">EYF80_055754</name>
</gene>
<accession>A0A4Z2F0R4</accession>
<sequence length="158" mass="17757">MDTRPLHTWRTSGSTICSKELVVPYYPTRELVVPCHPTRELVVPYYPTRELVVPCYPTRGLVVPYCPRTGTTQYKHQSYSSLKLGSKMSNLTRRAPVLRAAWASVVTRTLFSFCQHQWTCMLSSIPLSIGPSGANLTRPLGTTTVCVCVCVCVREEME</sequence>
<reference evidence="1 2" key="1">
    <citation type="submission" date="2019-03" db="EMBL/GenBank/DDBJ databases">
        <title>First draft genome of Liparis tanakae, snailfish: a comprehensive survey of snailfish specific genes.</title>
        <authorList>
            <person name="Kim W."/>
            <person name="Song I."/>
            <person name="Jeong J.-H."/>
            <person name="Kim D."/>
            <person name="Kim S."/>
            <person name="Ryu S."/>
            <person name="Song J.Y."/>
            <person name="Lee S.K."/>
        </authorList>
    </citation>
    <scope>NUCLEOTIDE SEQUENCE [LARGE SCALE GENOMIC DNA]</scope>
    <source>
        <tissue evidence="1">Muscle</tissue>
    </source>
</reference>
<dbReference type="Proteomes" id="UP000314294">
    <property type="component" value="Unassembled WGS sequence"/>
</dbReference>
<keyword evidence="2" id="KW-1185">Reference proteome</keyword>
<dbReference type="EMBL" id="SRLO01002045">
    <property type="protein sequence ID" value="TNN34082.1"/>
    <property type="molecule type" value="Genomic_DNA"/>
</dbReference>
<dbReference type="OrthoDB" id="9907024at2759"/>
<evidence type="ECO:0000313" key="1">
    <source>
        <dbReference type="EMBL" id="TNN34082.1"/>
    </source>
</evidence>
<comment type="caution">
    <text evidence="1">The sequence shown here is derived from an EMBL/GenBank/DDBJ whole genome shotgun (WGS) entry which is preliminary data.</text>
</comment>
<evidence type="ECO:0000313" key="2">
    <source>
        <dbReference type="Proteomes" id="UP000314294"/>
    </source>
</evidence>
<organism evidence="1 2">
    <name type="scientific">Liparis tanakae</name>
    <name type="common">Tanaka's snailfish</name>
    <dbReference type="NCBI Taxonomy" id="230148"/>
    <lineage>
        <taxon>Eukaryota</taxon>
        <taxon>Metazoa</taxon>
        <taxon>Chordata</taxon>
        <taxon>Craniata</taxon>
        <taxon>Vertebrata</taxon>
        <taxon>Euteleostomi</taxon>
        <taxon>Actinopterygii</taxon>
        <taxon>Neopterygii</taxon>
        <taxon>Teleostei</taxon>
        <taxon>Neoteleostei</taxon>
        <taxon>Acanthomorphata</taxon>
        <taxon>Eupercaria</taxon>
        <taxon>Perciformes</taxon>
        <taxon>Cottioidei</taxon>
        <taxon>Cottales</taxon>
        <taxon>Liparidae</taxon>
        <taxon>Liparis</taxon>
    </lineage>
</organism>
<proteinExistence type="predicted"/>
<protein>
    <submittedName>
        <fullName evidence="1">Uncharacterized protein</fullName>
    </submittedName>
</protein>
<dbReference type="AlphaFoldDB" id="A0A4Z2F0R4"/>